<feature type="compositionally biased region" description="Polar residues" evidence="1">
    <location>
        <begin position="31"/>
        <end position="40"/>
    </location>
</feature>
<evidence type="ECO:0000313" key="3">
    <source>
        <dbReference type="EMBL" id="JAI51804.1"/>
    </source>
</evidence>
<feature type="region of interest" description="Disordered" evidence="1">
    <location>
        <begin position="80"/>
        <end position="112"/>
    </location>
</feature>
<sequence length="112" mass="12849">MEPESQEKNNGSCIQSKRASSLTKRDDHIHSNTSRLQDNTSTVISEVYEYEQRNEVDEKREAVRKQFEKVQFCKRMEEETRKLPQTQAMKAASISGTRTASSARADAMYTAK</sequence>
<dbReference type="EMBL" id="GDHF01000510">
    <property type="protein sequence ID" value="JAI51804.1"/>
    <property type="molecule type" value="Transcribed_RNA"/>
</dbReference>
<feature type="compositionally biased region" description="Polar residues" evidence="1">
    <location>
        <begin position="8"/>
        <end position="22"/>
    </location>
</feature>
<dbReference type="EMBL" id="GDHF01016480">
    <property type="protein sequence ID" value="JAI35834.1"/>
    <property type="molecule type" value="Transcribed_RNA"/>
</dbReference>
<accession>A0A0K8WL94</accession>
<protein>
    <submittedName>
        <fullName evidence="3">Uncharacterized protein</fullName>
    </submittedName>
</protein>
<name>A0A0K8WL94_BACLA</name>
<feature type="compositionally biased region" description="Polar residues" evidence="1">
    <location>
        <begin position="83"/>
        <end position="102"/>
    </location>
</feature>
<reference evidence="3" key="1">
    <citation type="submission" date="2015-06" db="EMBL/GenBank/DDBJ databases">
        <authorList>
            <person name="Hoefler B.C."/>
            <person name="Straight P.D."/>
        </authorList>
    </citation>
    <scope>NUCLEOTIDE SEQUENCE</scope>
</reference>
<proteinExistence type="predicted"/>
<evidence type="ECO:0000256" key="1">
    <source>
        <dbReference type="SAM" id="MobiDB-lite"/>
    </source>
</evidence>
<evidence type="ECO:0000313" key="2">
    <source>
        <dbReference type="EMBL" id="JAI35834.1"/>
    </source>
</evidence>
<gene>
    <name evidence="2" type="ORF">c7_g3_i1</name>
    <name evidence="3" type="ORF">c7_g3_i2</name>
</gene>
<organism evidence="3">
    <name type="scientific">Bactrocera latifrons</name>
    <name type="common">Malaysian fruit fly</name>
    <name type="synonym">Chaetodacus latifrons</name>
    <dbReference type="NCBI Taxonomy" id="174628"/>
    <lineage>
        <taxon>Eukaryota</taxon>
        <taxon>Metazoa</taxon>
        <taxon>Ecdysozoa</taxon>
        <taxon>Arthropoda</taxon>
        <taxon>Hexapoda</taxon>
        <taxon>Insecta</taxon>
        <taxon>Pterygota</taxon>
        <taxon>Neoptera</taxon>
        <taxon>Endopterygota</taxon>
        <taxon>Diptera</taxon>
        <taxon>Brachycera</taxon>
        <taxon>Muscomorpha</taxon>
        <taxon>Tephritoidea</taxon>
        <taxon>Tephritidae</taxon>
        <taxon>Bactrocera</taxon>
        <taxon>Bactrocera</taxon>
    </lineage>
</organism>
<feature type="region of interest" description="Disordered" evidence="1">
    <location>
        <begin position="1"/>
        <end position="40"/>
    </location>
</feature>
<dbReference type="AlphaFoldDB" id="A0A0K8WL94"/>